<proteinExistence type="inferred from homology"/>
<organism evidence="4">
    <name type="scientific">uncultured Rubrobacteraceae bacterium</name>
    <dbReference type="NCBI Taxonomy" id="349277"/>
    <lineage>
        <taxon>Bacteria</taxon>
        <taxon>Bacillati</taxon>
        <taxon>Actinomycetota</taxon>
        <taxon>Rubrobacteria</taxon>
        <taxon>Rubrobacterales</taxon>
        <taxon>Rubrobacteraceae</taxon>
        <taxon>environmental samples</taxon>
    </lineage>
</organism>
<dbReference type="AlphaFoldDB" id="A0A6J4P251"/>
<name>A0A6J4P251_9ACTN</name>
<dbReference type="InterPro" id="IPR008978">
    <property type="entry name" value="HSP20-like_chaperone"/>
</dbReference>
<accession>A0A6J4P251</accession>
<dbReference type="InterPro" id="IPR031107">
    <property type="entry name" value="Small_HSP"/>
</dbReference>
<dbReference type="Gene3D" id="2.60.40.790">
    <property type="match status" value="1"/>
</dbReference>
<evidence type="ECO:0000256" key="2">
    <source>
        <dbReference type="RuleBase" id="RU003616"/>
    </source>
</evidence>
<protein>
    <submittedName>
        <fullName evidence="4">Heat shock protein Hsp20</fullName>
    </submittedName>
</protein>
<comment type="similarity">
    <text evidence="1 2">Belongs to the small heat shock protein (HSP20) family.</text>
</comment>
<dbReference type="PANTHER" id="PTHR11527">
    <property type="entry name" value="HEAT-SHOCK PROTEIN 20 FAMILY MEMBER"/>
    <property type="match status" value="1"/>
</dbReference>
<keyword evidence="4" id="KW-0346">Stress response</keyword>
<dbReference type="EMBL" id="CADCUV010000054">
    <property type="protein sequence ID" value="CAA9401618.1"/>
    <property type="molecule type" value="Genomic_DNA"/>
</dbReference>
<evidence type="ECO:0000259" key="3">
    <source>
        <dbReference type="PROSITE" id="PS01031"/>
    </source>
</evidence>
<gene>
    <name evidence="4" type="ORF">AVDCRST_MAG22-1131</name>
</gene>
<evidence type="ECO:0000256" key="1">
    <source>
        <dbReference type="PROSITE-ProRule" id="PRU00285"/>
    </source>
</evidence>
<evidence type="ECO:0000313" key="4">
    <source>
        <dbReference type="EMBL" id="CAA9401618.1"/>
    </source>
</evidence>
<dbReference type="SUPFAM" id="SSF49764">
    <property type="entry name" value="HSP20-like chaperones"/>
    <property type="match status" value="1"/>
</dbReference>
<reference evidence="4" key="1">
    <citation type="submission" date="2020-02" db="EMBL/GenBank/DDBJ databases">
        <authorList>
            <person name="Meier V. D."/>
        </authorList>
    </citation>
    <scope>NUCLEOTIDE SEQUENCE</scope>
    <source>
        <strain evidence="4">AVDCRST_MAG22</strain>
    </source>
</reference>
<dbReference type="InterPro" id="IPR002068">
    <property type="entry name" value="A-crystallin/Hsp20_dom"/>
</dbReference>
<sequence length="164" mass="18228">MALSPFRGRGFYDMQAEMNRMFDEMFGGLARVGGRQQGAQPMQWAPALDVLHEEGDVVVRAELPGVKQEDVDVTLHRGVLTISGERRAEENREGSGFYVRERRYGSFRRSMTLPESVDEEAINARFQDGVLEVRITGAAAVREPKRIQIEGVGGEASENGNAEN</sequence>
<dbReference type="PROSITE" id="PS01031">
    <property type="entry name" value="SHSP"/>
    <property type="match status" value="1"/>
</dbReference>
<dbReference type="Pfam" id="PF00011">
    <property type="entry name" value="HSP20"/>
    <property type="match status" value="1"/>
</dbReference>
<feature type="domain" description="SHSP" evidence="3">
    <location>
        <begin position="39"/>
        <end position="152"/>
    </location>
</feature>
<dbReference type="CDD" id="cd06464">
    <property type="entry name" value="ACD_sHsps-like"/>
    <property type="match status" value="1"/>
</dbReference>